<evidence type="ECO:0000259" key="13">
    <source>
        <dbReference type="Pfam" id="PF02776"/>
    </source>
</evidence>
<comment type="similarity">
    <text evidence="2 9">Belongs to the TPP enzyme family.</text>
</comment>
<organism evidence="14 15">
    <name type="scientific">Cyphellophora attinorum</name>
    <dbReference type="NCBI Taxonomy" id="1664694"/>
    <lineage>
        <taxon>Eukaryota</taxon>
        <taxon>Fungi</taxon>
        <taxon>Dikarya</taxon>
        <taxon>Ascomycota</taxon>
        <taxon>Pezizomycotina</taxon>
        <taxon>Eurotiomycetes</taxon>
        <taxon>Chaetothyriomycetidae</taxon>
        <taxon>Chaetothyriales</taxon>
        <taxon>Cyphellophoraceae</taxon>
        <taxon>Cyphellophora</taxon>
    </lineage>
</organism>
<dbReference type="VEuPathDB" id="FungiDB:AB675_3084"/>
<keyword evidence="14" id="KW-0670">Pyruvate</keyword>
<evidence type="ECO:0000313" key="15">
    <source>
        <dbReference type="Proteomes" id="UP000038010"/>
    </source>
</evidence>
<evidence type="ECO:0000256" key="9">
    <source>
        <dbReference type="RuleBase" id="RU362132"/>
    </source>
</evidence>
<dbReference type="InterPro" id="IPR047213">
    <property type="entry name" value="TPP_PYR_PDC_IPDC-like"/>
</dbReference>
<keyword evidence="4" id="KW-0479">Metal-binding</keyword>
<feature type="domain" description="Thiamine pyrophosphate enzyme central" evidence="11">
    <location>
        <begin position="223"/>
        <end position="332"/>
    </location>
</feature>
<dbReference type="InterPro" id="IPR012000">
    <property type="entry name" value="Thiamin_PyroP_enz_cen_dom"/>
</dbReference>
<dbReference type="CDD" id="cd07038">
    <property type="entry name" value="TPP_PYR_PDC_IPDC_like"/>
    <property type="match status" value="1"/>
</dbReference>
<evidence type="ECO:0000256" key="8">
    <source>
        <dbReference type="ARBA" id="ARBA00023239"/>
    </source>
</evidence>
<evidence type="ECO:0000313" key="14">
    <source>
        <dbReference type="EMBL" id="KPI37987.1"/>
    </source>
</evidence>
<comment type="cofactor">
    <cofactor evidence="1">
        <name>thiamine diphosphate</name>
        <dbReference type="ChEBI" id="CHEBI:58937"/>
    </cofactor>
</comment>
<dbReference type="RefSeq" id="XP_017997950.1">
    <property type="nucleotide sequence ID" value="XM_018143108.1"/>
</dbReference>
<dbReference type="Pfam" id="PF02776">
    <property type="entry name" value="TPP_enzyme_N"/>
    <property type="match status" value="1"/>
</dbReference>
<dbReference type="GeneID" id="28734988"/>
<comment type="caution">
    <text evidence="14">The sequence shown here is derived from an EMBL/GenBank/DDBJ whole genome shotgun (WGS) entry which is preliminary data.</text>
</comment>
<sequence length="900" mass="98337">MSVAGGVKTKIPLARYILNRLEQHGCTHLHGVPGDYSLPFLSHLPDSKVKWVGSCNELNAGYAADSYARITGLGALCTTYGVGELSALNAVCGSYAENVPVVHIVGMPSTTALKTTSKGRFDGLVHHALGRQDSLRAFTHAADVLIHASKDLTKDSTLDHTAAFDDMLHKALFSKRPVRIGLPSDLSELLVNPREEPLNTQFEHEDLGPWHATEFLARVKGVSRQLRAAKRPVIVVDGLASRFGQKDCINTLVAATGFPTVVTPHGLGIVESNHYNYCGVYTGPLGSTVLHEYVQNADCILIFGELFSDTNTVGWKAIPPTSDLSKIIHFNHHSIGQYFASQRPNPHSRIRRVDVTAFVEALATEFAGVAELDSSVDSLLDMFGDPAHKERPMFLKTPANEILPRSLPPLDVSADSTALTQDYVYPRISAWLQSHDTVILANGTPLIGAALLSLPPKTRVFASGLWFSVGQMLPAAQGAALALQTLPEEQRGRTILLEGDGGFQATAQELSTIIRYKLDGPTADYNDVNDWEYTFAPALMGGKNYIDASDNDYKIYTRKISTTRELDEVLADADFNSPQGVKLVELQMGELDVPSFFAPALEAAGKRLLGATPPLTSSSDARPVAWSDHLAFPNELHDSVPPRLGSKEQADKMRRNAEQDAESKTVQRVNKASTSSTPSIHTATAAVDESNRAQPRVISSRTKVPALRTGDHVVVSKESWVRINQELAQLREQIAVTVRATEEALVPSTLSTLPRMHKHYAARPSTPEVPERRKEALTPAFPEKRAEATNNDLLSKTLTLLKRERTEEATAEPSSPAASTPPNLENKEKANTGYNQELKEHRTQSRGSTPEGLDATEEGVEPRIKITRAMARGTPPLSSMWKTALVTRRLKFDRDEDTNK</sequence>
<dbReference type="Pfam" id="PF00205">
    <property type="entry name" value="TPP_enzyme_M"/>
    <property type="match status" value="1"/>
</dbReference>
<dbReference type="STRING" id="1664694.A0A0N1HQV0"/>
<dbReference type="InterPro" id="IPR029061">
    <property type="entry name" value="THDP-binding"/>
</dbReference>
<feature type="compositionally biased region" description="Polar residues" evidence="10">
    <location>
        <begin position="788"/>
        <end position="798"/>
    </location>
</feature>
<evidence type="ECO:0000256" key="3">
    <source>
        <dbReference type="ARBA" id="ARBA00014422"/>
    </source>
</evidence>
<dbReference type="GO" id="GO:0005829">
    <property type="term" value="C:cytosol"/>
    <property type="evidence" value="ECO:0007669"/>
    <property type="project" value="TreeGrafter"/>
</dbReference>
<dbReference type="Gene3D" id="3.40.50.1220">
    <property type="entry name" value="TPP-binding domain"/>
    <property type="match status" value="1"/>
</dbReference>
<dbReference type="EMBL" id="LFJN01000021">
    <property type="protein sequence ID" value="KPI37987.1"/>
    <property type="molecule type" value="Genomic_DNA"/>
</dbReference>
<feature type="compositionally biased region" description="Basic and acidic residues" evidence="10">
    <location>
        <begin position="635"/>
        <end position="665"/>
    </location>
</feature>
<evidence type="ECO:0000259" key="12">
    <source>
        <dbReference type="Pfam" id="PF02775"/>
    </source>
</evidence>
<dbReference type="GO" id="GO:0000287">
    <property type="term" value="F:magnesium ion binding"/>
    <property type="evidence" value="ECO:0007669"/>
    <property type="project" value="InterPro"/>
</dbReference>
<accession>A0A0N1HQV0</accession>
<evidence type="ECO:0000259" key="11">
    <source>
        <dbReference type="Pfam" id="PF00205"/>
    </source>
</evidence>
<evidence type="ECO:0000256" key="6">
    <source>
        <dbReference type="ARBA" id="ARBA00022842"/>
    </source>
</evidence>
<dbReference type="OrthoDB" id="3970464at2759"/>
<dbReference type="Pfam" id="PF02775">
    <property type="entry name" value="TPP_enzyme_C"/>
    <property type="match status" value="1"/>
</dbReference>
<evidence type="ECO:0000256" key="4">
    <source>
        <dbReference type="ARBA" id="ARBA00022723"/>
    </source>
</evidence>
<dbReference type="InterPro" id="IPR029035">
    <property type="entry name" value="DHS-like_NAD/FAD-binding_dom"/>
</dbReference>
<dbReference type="Proteomes" id="UP000038010">
    <property type="component" value="Unassembled WGS sequence"/>
</dbReference>
<reference evidence="14 15" key="1">
    <citation type="submission" date="2015-06" db="EMBL/GenBank/DDBJ databases">
        <title>Draft genome of the ant-associated black yeast Phialophora attae CBS 131958.</title>
        <authorList>
            <person name="Moreno L.F."/>
            <person name="Stielow B.J."/>
            <person name="de Hoog S."/>
            <person name="Vicente V.A."/>
            <person name="Weiss V.A."/>
            <person name="de Vries M."/>
            <person name="Cruz L.M."/>
            <person name="Souza E.M."/>
        </authorList>
    </citation>
    <scope>NUCLEOTIDE SEQUENCE [LARGE SCALE GENOMIC DNA]</scope>
    <source>
        <strain evidence="14 15">CBS 131958</strain>
    </source>
</reference>
<keyword evidence="6" id="KW-0460">Magnesium</keyword>
<keyword evidence="7 9" id="KW-0786">Thiamine pyrophosphate</keyword>
<dbReference type="SUPFAM" id="SSF52518">
    <property type="entry name" value="Thiamin diphosphate-binding fold (THDP-binding)"/>
    <property type="match status" value="2"/>
</dbReference>
<dbReference type="Gene3D" id="3.40.50.970">
    <property type="match status" value="3"/>
</dbReference>
<evidence type="ECO:0000256" key="2">
    <source>
        <dbReference type="ARBA" id="ARBA00007812"/>
    </source>
</evidence>
<name>A0A0N1HQV0_9EURO</name>
<protein>
    <recommendedName>
        <fullName evidence="3">Pyruvate decarboxylase</fullName>
    </recommendedName>
</protein>
<feature type="region of interest" description="Disordered" evidence="10">
    <location>
        <begin position="756"/>
        <end position="863"/>
    </location>
</feature>
<dbReference type="GO" id="GO:0030976">
    <property type="term" value="F:thiamine pyrophosphate binding"/>
    <property type="evidence" value="ECO:0007669"/>
    <property type="project" value="InterPro"/>
</dbReference>
<keyword evidence="5" id="KW-0210">Decarboxylase</keyword>
<feature type="compositionally biased region" description="Polar residues" evidence="10">
    <location>
        <begin position="666"/>
        <end position="682"/>
    </location>
</feature>
<feature type="compositionally biased region" description="Low complexity" evidence="10">
    <location>
        <begin position="811"/>
        <end position="822"/>
    </location>
</feature>
<feature type="domain" description="Thiamine pyrophosphate enzyme N-terminal TPP-binding" evidence="13">
    <location>
        <begin position="13"/>
        <end position="114"/>
    </location>
</feature>
<proteinExistence type="inferred from homology"/>
<feature type="domain" description="Thiamine pyrophosphate enzyme TPP-binding" evidence="12">
    <location>
        <begin position="449"/>
        <end position="519"/>
    </location>
</feature>
<dbReference type="InterPro" id="IPR012110">
    <property type="entry name" value="PDC/IPDC-like"/>
</dbReference>
<dbReference type="PANTHER" id="PTHR43452">
    <property type="entry name" value="PYRUVATE DECARBOXYLASE"/>
    <property type="match status" value="1"/>
</dbReference>
<keyword evidence="8" id="KW-0456">Lyase</keyword>
<evidence type="ECO:0000256" key="7">
    <source>
        <dbReference type="ARBA" id="ARBA00023052"/>
    </source>
</evidence>
<dbReference type="InterPro" id="IPR012001">
    <property type="entry name" value="Thiamin_PyroP_enz_TPP-bd_dom"/>
</dbReference>
<feature type="region of interest" description="Disordered" evidence="10">
    <location>
        <begin position="635"/>
        <end position="698"/>
    </location>
</feature>
<dbReference type="GO" id="GO:0000949">
    <property type="term" value="P:aromatic amino acid family catabolic process to alcohol via Ehrlich pathway"/>
    <property type="evidence" value="ECO:0007669"/>
    <property type="project" value="TreeGrafter"/>
</dbReference>
<keyword evidence="15" id="KW-1185">Reference proteome</keyword>
<dbReference type="AlphaFoldDB" id="A0A0N1HQV0"/>
<gene>
    <name evidence="14" type="ORF">AB675_3084</name>
</gene>
<dbReference type="PANTHER" id="PTHR43452:SF30">
    <property type="entry name" value="PYRUVATE DECARBOXYLASE ISOZYME 1-RELATED"/>
    <property type="match status" value="1"/>
</dbReference>
<dbReference type="SUPFAM" id="SSF52467">
    <property type="entry name" value="DHS-like NAD/FAD-binding domain"/>
    <property type="match status" value="1"/>
</dbReference>
<evidence type="ECO:0000256" key="5">
    <source>
        <dbReference type="ARBA" id="ARBA00022793"/>
    </source>
</evidence>
<feature type="compositionally biased region" description="Basic and acidic residues" evidence="10">
    <location>
        <begin position="769"/>
        <end position="787"/>
    </location>
</feature>
<evidence type="ECO:0000256" key="10">
    <source>
        <dbReference type="SAM" id="MobiDB-lite"/>
    </source>
</evidence>
<evidence type="ECO:0000256" key="1">
    <source>
        <dbReference type="ARBA" id="ARBA00001964"/>
    </source>
</evidence>
<dbReference type="InterPro" id="IPR011766">
    <property type="entry name" value="TPP_enzyme_TPP-bd"/>
</dbReference>
<dbReference type="GO" id="GO:0004737">
    <property type="term" value="F:pyruvate decarboxylase activity"/>
    <property type="evidence" value="ECO:0007669"/>
    <property type="project" value="TreeGrafter"/>
</dbReference>